<dbReference type="Pfam" id="PF09409">
    <property type="entry name" value="PUB"/>
    <property type="match status" value="1"/>
</dbReference>
<dbReference type="InterPro" id="IPR018997">
    <property type="entry name" value="PUB_domain"/>
</dbReference>
<feature type="region of interest" description="Disordered" evidence="1">
    <location>
        <begin position="1"/>
        <end position="44"/>
    </location>
</feature>
<dbReference type="Gene3D" id="1.20.58.2190">
    <property type="match status" value="1"/>
</dbReference>
<dbReference type="PANTHER" id="PTHR23153">
    <property type="entry name" value="UBX-RELATED"/>
    <property type="match status" value="1"/>
</dbReference>
<evidence type="ECO:0000313" key="3">
    <source>
        <dbReference type="EMBL" id="OWY91945.1"/>
    </source>
</evidence>
<feature type="compositionally biased region" description="Low complexity" evidence="1">
    <location>
        <begin position="17"/>
        <end position="32"/>
    </location>
</feature>
<dbReference type="CDD" id="cd10463">
    <property type="entry name" value="PUB_WLM"/>
    <property type="match status" value="1"/>
</dbReference>
<dbReference type="SUPFAM" id="SSF143503">
    <property type="entry name" value="PUG domain-like"/>
    <property type="match status" value="1"/>
</dbReference>
<dbReference type="OrthoDB" id="49605at2759"/>
<dbReference type="Proteomes" id="UP000198211">
    <property type="component" value="Unassembled WGS sequence"/>
</dbReference>
<proteinExistence type="predicted"/>
<dbReference type="EMBL" id="NBNE01019115">
    <property type="protein sequence ID" value="OWY91945.1"/>
    <property type="molecule type" value="Genomic_DNA"/>
</dbReference>
<evidence type="ECO:0000259" key="2">
    <source>
        <dbReference type="Pfam" id="PF09409"/>
    </source>
</evidence>
<dbReference type="AlphaFoldDB" id="A0A225UFY6"/>
<dbReference type="STRING" id="4795.A0A225UFY6"/>
<feature type="domain" description="PUB" evidence="2">
    <location>
        <begin position="92"/>
        <end position="159"/>
    </location>
</feature>
<comment type="caution">
    <text evidence="3">The sequence shown here is derived from an EMBL/GenBank/DDBJ whole genome shotgun (WGS) entry which is preliminary data.</text>
</comment>
<gene>
    <name evidence="3" type="ORF">PHMEG_00039243</name>
</gene>
<dbReference type="GO" id="GO:0005737">
    <property type="term" value="C:cytoplasm"/>
    <property type="evidence" value="ECO:0007669"/>
    <property type="project" value="TreeGrafter"/>
</dbReference>
<reference evidence="4" key="1">
    <citation type="submission" date="2017-03" db="EMBL/GenBank/DDBJ databases">
        <title>Phytopthora megakarya and P. palmivora, two closely related causual agents of cacao black pod achieved similar genome size and gene model numbers by different mechanisms.</title>
        <authorList>
            <person name="Ali S."/>
            <person name="Shao J."/>
            <person name="Larry D.J."/>
            <person name="Kronmiller B."/>
            <person name="Shen D."/>
            <person name="Strem M.D."/>
            <person name="Melnick R.L."/>
            <person name="Guiltinan M.J."/>
            <person name="Tyler B.M."/>
            <person name="Meinhardt L.W."/>
            <person name="Bailey B.A."/>
        </authorList>
    </citation>
    <scope>NUCLEOTIDE SEQUENCE [LARGE SCALE GENOMIC DNA]</scope>
    <source>
        <strain evidence="4">zdho120</strain>
    </source>
</reference>
<evidence type="ECO:0000313" key="4">
    <source>
        <dbReference type="Proteomes" id="UP000198211"/>
    </source>
</evidence>
<dbReference type="PANTHER" id="PTHR23153:SF38">
    <property type="entry name" value="UBX DOMAIN-CONTAINING PROTEIN 6"/>
    <property type="match status" value="1"/>
</dbReference>
<dbReference type="SMART" id="SM00580">
    <property type="entry name" value="PUG"/>
    <property type="match status" value="1"/>
</dbReference>
<protein>
    <recommendedName>
        <fullName evidence="2">PUB domain-containing protein</fullName>
    </recommendedName>
</protein>
<keyword evidence="4" id="KW-1185">Reference proteome</keyword>
<sequence>MEETKAEAMEETESTTDSETSTSKQTKPSQTEARAQTNEGRTVDEEVATLAMSTLRTTSGNRTSLLTCAIAGDRERRIHDAVRHLQAHYSLDAIAKAVALLHKIVSNIISHPADAKFRSIRKANRLFDGQVAPFPEALEFLLALGFEDQSDKFVLVREDPALLWIGRSTLEVLLPAA</sequence>
<accession>A0A225UFY6</accession>
<name>A0A225UFY6_9STRA</name>
<dbReference type="InterPro" id="IPR036339">
    <property type="entry name" value="PUB-like_dom_sf"/>
</dbReference>
<organism evidence="3 4">
    <name type="scientific">Phytophthora megakarya</name>
    <dbReference type="NCBI Taxonomy" id="4795"/>
    <lineage>
        <taxon>Eukaryota</taxon>
        <taxon>Sar</taxon>
        <taxon>Stramenopiles</taxon>
        <taxon>Oomycota</taxon>
        <taxon>Peronosporomycetes</taxon>
        <taxon>Peronosporales</taxon>
        <taxon>Peronosporaceae</taxon>
        <taxon>Phytophthora</taxon>
    </lineage>
</organism>
<evidence type="ECO:0000256" key="1">
    <source>
        <dbReference type="SAM" id="MobiDB-lite"/>
    </source>
</evidence>